<evidence type="ECO:0000313" key="2">
    <source>
        <dbReference type="EMBL" id="CAB3234937.1"/>
    </source>
</evidence>
<evidence type="ECO:0000313" key="3">
    <source>
        <dbReference type="Proteomes" id="UP000494256"/>
    </source>
</evidence>
<sequence>MQKPCCVIRDMQTFISSSTTCCFLVVLIVVAEAVAEESKISSELLNYLMLNYRRNNPPADTKATDRPKKARRCCPYNFDSNFCRVVDDRLLCGYNRNVGQSESNNDVKILSDGCRMKGERVECGYIEPPFTNSRRPPVWDTEEVNSDQERESNESTSDSPVNLNPDKLKGKIYPHKGVSTVIPSRVTSSLELKFLFELCVIWLMWFGVFQSQDGKQILLICVAVQWVQANPLFQGLSFQRGFEINFKPWLKEPMVFIKEKWSPFGVFGKKIAVQKRSLDDIIPPKPRPAAPVFENIEEQAIGTAPLNIVPKAPVYTSLPKVPPPPVPLPKPMPIIVNDYPPPSPTVPPISTNMVIMQPTKATNSDLSSVKGNTLYTDISRVESIEKFIQSYEILSSGPPKPVVVPPPPLKPEPLPPPPPLSTPLPPPPPLSTPLPPEPPVVVTPVPPPLVTENPSTAIVPKAPISVLNANPAPVPLPTSPPQPLPLPPPPSPSSPPSLPPPPGLEISPVPMAPEVPVPITPKAPFPIAPEVPTPVLPKEPIPVKEENKEKPPPAPPAPEEVPKTDVVLKNNTFVKGSKIALQFGSVFLTLMAQFFDRARATIDLITNPPPKFIV</sequence>
<dbReference type="AlphaFoldDB" id="A0A8S0ZQE8"/>
<feature type="region of interest" description="Disordered" evidence="1">
    <location>
        <begin position="527"/>
        <end position="563"/>
    </location>
</feature>
<feature type="compositionally biased region" description="Pro residues" evidence="1">
    <location>
        <begin position="473"/>
        <end position="503"/>
    </location>
</feature>
<feature type="region of interest" description="Disordered" evidence="1">
    <location>
        <begin position="134"/>
        <end position="164"/>
    </location>
</feature>
<feature type="region of interest" description="Disordered" evidence="1">
    <location>
        <begin position="399"/>
        <end position="439"/>
    </location>
</feature>
<accession>A0A8S0ZQE8</accession>
<proteinExistence type="predicted"/>
<feature type="region of interest" description="Disordered" evidence="1">
    <location>
        <begin position="473"/>
        <end position="509"/>
    </location>
</feature>
<organism evidence="2 3">
    <name type="scientific">Arctia plantaginis</name>
    <name type="common">Wood tiger moth</name>
    <name type="synonym">Phalaena plantaginis</name>
    <dbReference type="NCBI Taxonomy" id="874455"/>
    <lineage>
        <taxon>Eukaryota</taxon>
        <taxon>Metazoa</taxon>
        <taxon>Ecdysozoa</taxon>
        <taxon>Arthropoda</taxon>
        <taxon>Hexapoda</taxon>
        <taxon>Insecta</taxon>
        <taxon>Pterygota</taxon>
        <taxon>Neoptera</taxon>
        <taxon>Endopterygota</taxon>
        <taxon>Lepidoptera</taxon>
        <taxon>Glossata</taxon>
        <taxon>Ditrysia</taxon>
        <taxon>Noctuoidea</taxon>
        <taxon>Erebidae</taxon>
        <taxon>Arctiinae</taxon>
        <taxon>Arctia</taxon>
    </lineage>
</organism>
<dbReference type="Proteomes" id="UP000494256">
    <property type="component" value="Unassembled WGS sequence"/>
</dbReference>
<dbReference type="EMBL" id="CADEBD010000297">
    <property type="protein sequence ID" value="CAB3234937.1"/>
    <property type="molecule type" value="Genomic_DNA"/>
</dbReference>
<protein>
    <submittedName>
        <fullName evidence="2">Uncharacterized protein</fullName>
    </submittedName>
</protein>
<evidence type="ECO:0000256" key="1">
    <source>
        <dbReference type="SAM" id="MobiDB-lite"/>
    </source>
</evidence>
<gene>
    <name evidence="2" type="ORF">APLA_LOCUS6816</name>
</gene>
<dbReference type="OrthoDB" id="7490536at2759"/>
<dbReference type="PRINTS" id="PR01217">
    <property type="entry name" value="PRICHEXTENSN"/>
</dbReference>
<reference evidence="2 3" key="1">
    <citation type="submission" date="2020-04" db="EMBL/GenBank/DDBJ databases">
        <authorList>
            <person name="Wallbank WR R."/>
            <person name="Pardo Diaz C."/>
            <person name="Kozak K."/>
            <person name="Martin S."/>
            <person name="Jiggins C."/>
            <person name="Moest M."/>
            <person name="Warren A I."/>
            <person name="Byers J.R.P. K."/>
            <person name="Montejo-Kovacevich G."/>
            <person name="Yen C E."/>
        </authorList>
    </citation>
    <scope>NUCLEOTIDE SEQUENCE [LARGE SCALE GENOMIC DNA]</scope>
</reference>
<feature type="compositionally biased region" description="Pro residues" evidence="1">
    <location>
        <begin position="527"/>
        <end position="540"/>
    </location>
</feature>
<name>A0A8S0ZQE8_ARCPL</name>
<comment type="caution">
    <text evidence="2">The sequence shown here is derived from an EMBL/GenBank/DDBJ whole genome shotgun (WGS) entry which is preliminary data.</text>
</comment>
<feature type="compositionally biased region" description="Basic and acidic residues" evidence="1">
    <location>
        <begin position="541"/>
        <end position="551"/>
    </location>
</feature>